<dbReference type="PANTHER" id="PTHR10334">
    <property type="entry name" value="CYSTEINE-RICH SECRETORY PROTEIN-RELATED"/>
    <property type="match status" value="1"/>
</dbReference>
<keyword evidence="5" id="KW-1185">Reference proteome</keyword>
<dbReference type="Pfam" id="PF00188">
    <property type="entry name" value="CAP"/>
    <property type="match status" value="1"/>
</dbReference>
<dbReference type="InterPro" id="IPR001283">
    <property type="entry name" value="CRISP-related"/>
</dbReference>
<reference evidence="4" key="1">
    <citation type="journal article" date="2020" name="Stud. Mycol.">
        <title>101 Dothideomycetes genomes: a test case for predicting lifestyles and emergence of pathogens.</title>
        <authorList>
            <person name="Haridas S."/>
            <person name="Albert R."/>
            <person name="Binder M."/>
            <person name="Bloem J."/>
            <person name="Labutti K."/>
            <person name="Salamov A."/>
            <person name="Andreopoulos B."/>
            <person name="Baker S."/>
            <person name="Barry K."/>
            <person name="Bills G."/>
            <person name="Bluhm B."/>
            <person name="Cannon C."/>
            <person name="Castanera R."/>
            <person name="Culley D."/>
            <person name="Daum C."/>
            <person name="Ezra D."/>
            <person name="Gonzalez J."/>
            <person name="Henrissat B."/>
            <person name="Kuo A."/>
            <person name="Liang C."/>
            <person name="Lipzen A."/>
            <person name="Lutzoni F."/>
            <person name="Magnuson J."/>
            <person name="Mondo S."/>
            <person name="Nolan M."/>
            <person name="Ohm R."/>
            <person name="Pangilinan J."/>
            <person name="Park H.-J."/>
            <person name="Ramirez L."/>
            <person name="Alfaro M."/>
            <person name="Sun H."/>
            <person name="Tritt A."/>
            <person name="Yoshinaga Y."/>
            <person name="Zwiers L.-H."/>
            <person name="Turgeon B."/>
            <person name="Goodwin S."/>
            <person name="Spatafora J."/>
            <person name="Crous P."/>
            <person name="Grigoriev I."/>
        </authorList>
    </citation>
    <scope>NUCLEOTIDE SEQUENCE</scope>
    <source>
        <strain evidence="4">CBS 101060</strain>
    </source>
</reference>
<accession>A0A9P4VP00</accession>
<dbReference type="SUPFAM" id="SSF55797">
    <property type="entry name" value="PR-1-like"/>
    <property type="match status" value="1"/>
</dbReference>
<evidence type="ECO:0000313" key="5">
    <source>
        <dbReference type="Proteomes" id="UP000799429"/>
    </source>
</evidence>
<keyword evidence="2" id="KW-0732">Signal</keyword>
<feature type="domain" description="SCP" evidence="3">
    <location>
        <begin position="119"/>
        <end position="264"/>
    </location>
</feature>
<dbReference type="InterPro" id="IPR002413">
    <property type="entry name" value="V5_allergen-like"/>
</dbReference>
<feature type="signal peptide" evidence="2">
    <location>
        <begin position="1"/>
        <end position="23"/>
    </location>
</feature>
<dbReference type="CDD" id="cd05380">
    <property type="entry name" value="CAP_euk"/>
    <property type="match status" value="1"/>
</dbReference>
<name>A0A9P4VP00_9PEZI</name>
<dbReference type="InterPro" id="IPR035940">
    <property type="entry name" value="CAP_sf"/>
</dbReference>
<evidence type="ECO:0000259" key="3">
    <source>
        <dbReference type="SMART" id="SM00198"/>
    </source>
</evidence>
<proteinExistence type="predicted"/>
<dbReference type="AlphaFoldDB" id="A0A9P4VP00"/>
<dbReference type="InterPro" id="IPR018244">
    <property type="entry name" value="Allrgn_V5/Tpx1_CS"/>
</dbReference>
<gene>
    <name evidence="4" type="ORF">M501DRAFT_1002657</name>
</gene>
<evidence type="ECO:0000256" key="1">
    <source>
        <dbReference type="SAM" id="MobiDB-lite"/>
    </source>
</evidence>
<sequence length="264" mass="28085">MRSATVLAILLAVGAIAVPLVERAYLTQYEYVTVTKVVTAGVEPTEVPSNPYGGVDNLIGGVNPRPRPSSSRRVQTPHAQPTTSSYTPALPSSTPPSAISNSPSSGGTTGSVSYPTGNDYKSKCLRHHNVHRTNHSAPALQWDDRLASIANQQASKCVYKHETETGGGGYGQNMAAGVEDADVGIIISDLFYNGEIGKFGDSYGQANPSGDFHGWGHFTQIVWKETSKFGCATVKCSKIIDGESGQPFTNVSPWLTFCNYETPG</sequence>
<dbReference type="SMART" id="SM00198">
    <property type="entry name" value="SCP"/>
    <property type="match status" value="1"/>
</dbReference>
<dbReference type="EMBL" id="MU006093">
    <property type="protein sequence ID" value="KAF2840326.1"/>
    <property type="molecule type" value="Genomic_DNA"/>
</dbReference>
<dbReference type="PROSITE" id="PS01009">
    <property type="entry name" value="CRISP_1"/>
    <property type="match status" value="1"/>
</dbReference>
<dbReference type="PRINTS" id="PR00837">
    <property type="entry name" value="V5TPXLIKE"/>
</dbReference>
<evidence type="ECO:0000256" key="2">
    <source>
        <dbReference type="SAM" id="SignalP"/>
    </source>
</evidence>
<evidence type="ECO:0000313" key="4">
    <source>
        <dbReference type="EMBL" id="KAF2840326.1"/>
    </source>
</evidence>
<feature type="region of interest" description="Disordered" evidence="1">
    <location>
        <begin position="44"/>
        <end position="115"/>
    </location>
</feature>
<feature type="chain" id="PRO_5040442460" evidence="2">
    <location>
        <begin position="24"/>
        <end position="264"/>
    </location>
</feature>
<comment type="caution">
    <text evidence="4">The sequence shown here is derived from an EMBL/GenBank/DDBJ whole genome shotgun (WGS) entry which is preliminary data.</text>
</comment>
<dbReference type="InterPro" id="IPR014044">
    <property type="entry name" value="CAP_dom"/>
</dbReference>
<feature type="compositionally biased region" description="Low complexity" evidence="1">
    <location>
        <begin position="81"/>
        <end position="115"/>
    </location>
</feature>
<dbReference type="OrthoDB" id="337038at2759"/>
<dbReference type="PRINTS" id="PR00838">
    <property type="entry name" value="V5ALLERGEN"/>
</dbReference>
<dbReference type="Gene3D" id="3.40.33.10">
    <property type="entry name" value="CAP"/>
    <property type="match status" value="1"/>
</dbReference>
<protein>
    <submittedName>
        <fullName evidence="4">PR-1-like protein</fullName>
    </submittedName>
</protein>
<dbReference type="Proteomes" id="UP000799429">
    <property type="component" value="Unassembled WGS sequence"/>
</dbReference>
<dbReference type="GO" id="GO:0005576">
    <property type="term" value="C:extracellular region"/>
    <property type="evidence" value="ECO:0007669"/>
    <property type="project" value="InterPro"/>
</dbReference>
<organism evidence="4 5">
    <name type="scientific">Patellaria atrata CBS 101060</name>
    <dbReference type="NCBI Taxonomy" id="1346257"/>
    <lineage>
        <taxon>Eukaryota</taxon>
        <taxon>Fungi</taxon>
        <taxon>Dikarya</taxon>
        <taxon>Ascomycota</taxon>
        <taxon>Pezizomycotina</taxon>
        <taxon>Dothideomycetes</taxon>
        <taxon>Dothideomycetes incertae sedis</taxon>
        <taxon>Patellariales</taxon>
        <taxon>Patellariaceae</taxon>
        <taxon>Patellaria</taxon>
    </lineage>
</organism>